<feature type="domain" description="Amine oxidase" evidence="2">
    <location>
        <begin position="14"/>
        <end position="83"/>
    </location>
</feature>
<comment type="similarity">
    <text evidence="1">Belongs to the flavin monoamine oxidase family.</text>
</comment>
<dbReference type="Gene3D" id="3.50.50.60">
    <property type="entry name" value="FAD/NAD(P)-binding domain"/>
    <property type="match status" value="2"/>
</dbReference>
<dbReference type="OrthoDB" id="56323at2"/>
<dbReference type="InterPro" id="IPR050703">
    <property type="entry name" value="Flavin_MAO"/>
</dbReference>
<sequence length="356" mass="38855">MGKTNRITIIGAGLSGLTLAYLLHKAGTKVNILEASPRIGGRIQTQTGQRGTPMELGATWFSDQPPHLIALTEELGLTRFPQFAEGISLFQTKSFEPPQQFYIPASDAPSYRLAGGTKVLIDALLARIGEHAVSLNSRVTAIHAAPDGLVVSMGADRSITADAVVTCIPPQLLVAGITFHPQLPAAVTDVLPAVQTWMAGAVKFTIEFTAPFWRSKKMSGMLYSHAGMVTEMYDHSSYDGDKYALTGFLNPGAAHYSQEVRQEFVLRQLQELFGDEIMQAVGYYDKVWNDEYLLSGTAFIQRPHQYNGHPVFHQPYMNNRLFFCGTETSAVCGGYMEGAVSAAKRTVEALHYAGFA</sequence>
<proteinExistence type="inferred from homology"/>
<dbReference type="GO" id="GO:0016491">
    <property type="term" value="F:oxidoreductase activity"/>
    <property type="evidence" value="ECO:0007669"/>
    <property type="project" value="InterPro"/>
</dbReference>
<dbReference type="SUPFAM" id="SSF51905">
    <property type="entry name" value="FAD/NAD(P)-binding domain"/>
    <property type="match status" value="1"/>
</dbReference>
<dbReference type="InterPro" id="IPR002937">
    <property type="entry name" value="Amino_oxidase"/>
</dbReference>
<dbReference type="PANTHER" id="PTHR43563:SF14">
    <property type="entry name" value="AMINE OXIDASE"/>
    <property type="match status" value="1"/>
</dbReference>
<keyword evidence="4" id="KW-1185">Reference proteome</keyword>
<dbReference type="Pfam" id="PF01593">
    <property type="entry name" value="Amino_oxidase"/>
    <property type="match status" value="2"/>
</dbReference>
<dbReference type="InterPro" id="IPR036188">
    <property type="entry name" value="FAD/NAD-bd_sf"/>
</dbReference>
<evidence type="ECO:0000259" key="2">
    <source>
        <dbReference type="Pfam" id="PF01593"/>
    </source>
</evidence>
<dbReference type="AlphaFoldDB" id="A0A1I0RUY8"/>
<evidence type="ECO:0000313" key="3">
    <source>
        <dbReference type="EMBL" id="SEW45193.1"/>
    </source>
</evidence>
<dbReference type="STRING" id="29529.SAMN04488122_3432"/>
<feature type="domain" description="Amine oxidase" evidence="2">
    <location>
        <begin position="107"/>
        <end position="350"/>
    </location>
</feature>
<name>A0A1I0RUY8_9BACT</name>
<dbReference type="RefSeq" id="WP_089896670.1">
    <property type="nucleotide sequence ID" value="NZ_FOJG01000001.1"/>
</dbReference>
<evidence type="ECO:0000256" key="1">
    <source>
        <dbReference type="ARBA" id="ARBA00005995"/>
    </source>
</evidence>
<protein>
    <submittedName>
        <fullName evidence="3">Monoamine oxidase</fullName>
    </submittedName>
</protein>
<dbReference type="EMBL" id="FOJG01000001">
    <property type="protein sequence ID" value="SEW45193.1"/>
    <property type="molecule type" value="Genomic_DNA"/>
</dbReference>
<organism evidence="3 4">
    <name type="scientific">Chitinophaga arvensicola</name>
    <dbReference type="NCBI Taxonomy" id="29529"/>
    <lineage>
        <taxon>Bacteria</taxon>
        <taxon>Pseudomonadati</taxon>
        <taxon>Bacteroidota</taxon>
        <taxon>Chitinophagia</taxon>
        <taxon>Chitinophagales</taxon>
        <taxon>Chitinophagaceae</taxon>
        <taxon>Chitinophaga</taxon>
    </lineage>
</organism>
<accession>A0A1I0RUY8</accession>
<dbReference type="Proteomes" id="UP000199310">
    <property type="component" value="Unassembled WGS sequence"/>
</dbReference>
<reference evidence="4" key="1">
    <citation type="submission" date="2016-10" db="EMBL/GenBank/DDBJ databases">
        <authorList>
            <person name="Varghese N."/>
            <person name="Submissions S."/>
        </authorList>
    </citation>
    <scope>NUCLEOTIDE SEQUENCE [LARGE SCALE GENOMIC DNA]</scope>
    <source>
        <strain evidence="4">DSM 3695</strain>
    </source>
</reference>
<gene>
    <name evidence="3" type="ORF">SAMN04488122_3432</name>
</gene>
<dbReference type="PANTHER" id="PTHR43563">
    <property type="entry name" value="AMINE OXIDASE"/>
    <property type="match status" value="1"/>
</dbReference>
<evidence type="ECO:0000313" key="4">
    <source>
        <dbReference type="Proteomes" id="UP000199310"/>
    </source>
</evidence>
<dbReference type="SUPFAM" id="SSF54373">
    <property type="entry name" value="FAD-linked reductases, C-terminal domain"/>
    <property type="match status" value="1"/>
</dbReference>